<dbReference type="Gene3D" id="1.10.8.270">
    <property type="entry name" value="putative rabgap domain of human tbc1 domain family member 14 like domains"/>
    <property type="match status" value="1"/>
</dbReference>
<evidence type="ECO:0000259" key="2">
    <source>
        <dbReference type="PROSITE" id="PS50086"/>
    </source>
</evidence>
<dbReference type="EMBL" id="HBKN01007993">
    <property type="protein sequence ID" value="CAE2266463.1"/>
    <property type="molecule type" value="Transcribed_RNA"/>
</dbReference>
<dbReference type="InterPro" id="IPR000195">
    <property type="entry name" value="Rab-GAP-TBC_dom"/>
</dbReference>
<dbReference type="PANTHER" id="PTHR47219:SF20">
    <property type="entry name" value="TBC1 DOMAIN FAMILY MEMBER 2B"/>
    <property type="match status" value="1"/>
</dbReference>
<dbReference type="SMART" id="SM00164">
    <property type="entry name" value="TBC"/>
    <property type="match status" value="1"/>
</dbReference>
<dbReference type="PANTHER" id="PTHR47219">
    <property type="entry name" value="RAB GTPASE-ACTIVATING PROTEIN 1-LIKE"/>
    <property type="match status" value="1"/>
</dbReference>
<accession>A0A7S4JKI0</accession>
<dbReference type="GO" id="GO:0031267">
    <property type="term" value="F:small GTPase binding"/>
    <property type="evidence" value="ECO:0007669"/>
    <property type="project" value="TreeGrafter"/>
</dbReference>
<feature type="region of interest" description="Disordered" evidence="1">
    <location>
        <begin position="1"/>
        <end position="40"/>
    </location>
</feature>
<evidence type="ECO:0000256" key="1">
    <source>
        <dbReference type="SAM" id="MobiDB-lite"/>
    </source>
</evidence>
<dbReference type="InterPro" id="IPR035969">
    <property type="entry name" value="Rab-GAP_TBC_sf"/>
</dbReference>
<proteinExistence type="predicted"/>
<evidence type="ECO:0000313" key="3">
    <source>
        <dbReference type="EMBL" id="CAE2266463.1"/>
    </source>
</evidence>
<dbReference type="Pfam" id="PF00566">
    <property type="entry name" value="RabGAP-TBC"/>
    <property type="match status" value="1"/>
</dbReference>
<dbReference type="GO" id="GO:0005096">
    <property type="term" value="F:GTPase activator activity"/>
    <property type="evidence" value="ECO:0007669"/>
    <property type="project" value="TreeGrafter"/>
</dbReference>
<gene>
    <name evidence="3" type="ORF">GTHE00462_LOCUS6318</name>
</gene>
<organism evidence="3">
    <name type="scientific">Guillardia theta</name>
    <name type="common">Cryptophyte</name>
    <name type="synonym">Cryptomonas phi</name>
    <dbReference type="NCBI Taxonomy" id="55529"/>
    <lineage>
        <taxon>Eukaryota</taxon>
        <taxon>Cryptophyceae</taxon>
        <taxon>Pyrenomonadales</taxon>
        <taxon>Geminigeraceae</taxon>
        <taxon>Guillardia</taxon>
    </lineage>
</organism>
<dbReference type="FunFam" id="1.10.8.270:FF:000016">
    <property type="entry name" value="TBC1 domain family member 2A"/>
    <property type="match status" value="1"/>
</dbReference>
<dbReference type="InterPro" id="IPR050302">
    <property type="entry name" value="Rab_GAP_TBC_domain"/>
</dbReference>
<protein>
    <recommendedName>
        <fullName evidence="2">Rab-GAP TBC domain-containing protein</fullName>
    </recommendedName>
</protein>
<dbReference type="AlphaFoldDB" id="A0A7S4JKI0"/>
<feature type="domain" description="Rab-GAP TBC" evidence="2">
    <location>
        <begin position="161"/>
        <end position="355"/>
    </location>
</feature>
<dbReference type="PROSITE" id="PS50086">
    <property type="entry name" value="TBC_RABGAP"/>
    <property type="match status" value="1"/>
</dbReference>
<sequence length="876" mass="99550">MITAESGDSMVEETPVPESEGKDNMPPQGTTDSDGMQHEGEGRRALLRQLLRELPRDVVVTEVEEWAAENGSVVNNLRSKFHDDETGQASRQPENRFPIRDQILDALRRRNAVVADICFDVIARPLEKSSVKSEDALTDRAWRQFLCAEMSSLLQGGYLKEVSKQRRGRLWRLCARTSLLREDAGEQYYKHLCELRMEDHADVASEIGRDLGRSMPDIPYIASPEGQERLRRCLLAYSAHNKELGYSQGMNFIAALLLLHLEDDEDTFWTLHSVVTQLIPGGLTRTLTSFKISVLVLCDLLKTLAPDIYLELEGLEIVVSELLGMVCPQWFISLFVNALPLPLVVKLWDIIFLEGSVAIFQIGIAILFTYSRHLQETEQPFPTMAPDYVARLMSFCKRINESGQREILEKRKDLARTLTMEKVDSVWSPNEARVNEEIRREREERELLASIRREEFHVARYILVNLTSTAQRLRNLYHFTTRCPQIVQHMQKANRVAETQIQRLTVYVKGLPESSTPPKAEPFVPSIILEQHIGFDASQLAEKRLSWTEEEIIVEACIFDVSKLLSKLQTFESRFCSESGQEDYSAMLSLRSRGSLGELQEALKKLASALRASLREVPSARYSIRVLSQALPGALAIEPLYHAKESTEAEVMPGDWSGLVRCLLTIRRLRAENELCGLKTSQGTKRELDEAEMHVVNKLQAHFGRSNSAAVIDGVERCLQDWHLNPDEALFVHHLPFSRSSSSPPAHSHVVVVLGRNLDVILSLLRFLPRLKNLHQAYATTLSHLRNAQLRVTTTVQEAEVRRRLDVILQVLTEVKARLYPSKEQASSQMSADDVSKILLQLHLTEWLCLSLPSPWLKLQSDLDAYRNKARNFAQQ</sequence>
<dbReference type="Gene3D" id="1.10.472.80">
    <property type="entry name" value="Ypt/Rab-GAP domain of gyp1p, domain 3"/>
    <property type="match status" value="1"/>
</dbReference>
<name>A0A7S4JKI0_GUITH</name>
<dbReference type="SUPFAM" id="SSF47923">
    <property type="entry name" value="Ypt/Rab-GAP domain of gyp1p"/>
    <property type="match status" value="2"/>
</dbReference>
<reference evidence="3" key="1">
    <citation type="submission" date="2021-01" db="EMBL/GenBank/DDBJ databases">
        <authorList>
            <person name="Corre E."/>
            <person name="Pelletier E."/>
            <person name="Niang G."/>
            <person name="Scheremetjew M."/>
            <person name="Finn R."/>
            <person name="Kale V."/>
            <person name="Holt S."/>
            <person name="Cochrane G."/>
            <person name="Meng A."/>
            <person name="Brown T."/>
            <person name="Cohen L."/>
        </authorList>
    </citation>
    <scope>NUCLEOTIDE SEQUENCE</scope>
    <source>
        <strain evidence="3">CCMP 2712</strain>
    </source>
</reference>